<dbReference type="PANTHER" id="PTHR43708">
    <property type="entry name" value="CONSERVED EXPRESSED OXIDOREDUCTASE (EUROFUNG)"/>
    <property type="match status" value="1"/>
</dbReference>
<dbReference type="EMBL" id="BART01006590">
    <property type="protein sequence ID" value="GAG66319.1"/>
    <property type="molecule type" value="Genomic_DNA"/>
</dbReference>
<feature type="domain" description="GFO/IDH/MocA-like oxidoreductase" evidence="2">
    <location>
        <begin position="99"/>
        <end position="225"/>
    </location>
</feature>
<dbReference type="GO" id="GO:0000166">
    <property type="term" value="F:nucleotide binding"/>
    <property type="evidence" value="ECO:0007669"/>
    <property type="project" value="InterPro"/>
</dbReference>
<gene>
    <name evidence="3" type="ORF">S01H4_15035</name>
</gene>
<dbReference type="InterPro" id="IPR000683">
    <property type="entry name" value="Gfo/Idh/MocA-like_OxRdtase_N"/>
</dbReference>
<evidence type="ECO:0000259" key="2">
    <source>
        <dbReference type="Pfam" id="PF22725"/>
    </source>
</evidence>
<dbReference type="InterPro" id="IPR055170">
    <property type="entry name" value="GFO_IDH_MocA-like_dom"/>
</dbReference>
<evidence type="ECO:0008006" key="4">
    <source>
        <dbReference type="Google" id="ProtNLM"/>
    </source>
</evidence>
<dbReference type="Gene3D" id="3.40.50.720">
    <property type="entry name" value="NAD(P)-binding Rossmann-like Domain"/>
    <property type="match status" value="1"/>
</dbReference>
<dbReference type="InterPro" id="IPR051317">
    <property type="entry name" value="Gfo/Idh/MocA_oxidoreduct"/>
</dbReference>
<organism evidence="3">
    <name type="scientific">marine sediment metagenome</name>
    <dbReference type="NCBI Taxonomy" id="412755"/>
    <lineage>
        <taxon>unclassified sequences</taxon>
        <taxon>metagenomes</taxon>
        <taxon>ecological metagenomes</taxon>
    </lineage>
</organism>
<dbReference type="SUPFAM" id="SSF55347">
    <property type="entry name" value="Glyceraldehyde-3-phosphate dehydrogenase-like, C-terminal domain"/>
    <property type="match status" value="1"/>
</dbReference>
<comment type="caution">
    <text evidence="3">The sequence shown here is derived from an EMBL/GenBank/DDBJ whole genome shotgun (WGS) entry which is preliminary data.</text>
</comment>
<dbReference type="Pfam" id="PF22725">
    <property type="entry name" value="GFO_IDH_MocA_C3"/>
    <property type="match status" value="1"/>
</dbReference>
<evidence type="ECO:0000313" key="3">
    <source>
        <dbReference type="EMBL" id="GAG66319.1"/>
    </source>
</evidence>
<dbReference type="Pfam" id="PF01408">
    <property type="entry name" value="GFO_IDH_MocA"/>
    <property type="match status" value="1"/>
</dbReference>
<dbReference type="SUPFAM" id="SSF51735">
    <property type="entry name" value="NAD(P)-binding Rossmann-fold domains"/>
    <property type="match status" value="1"/>
</dbReference>
<evidence type="ECO:0000259" key="1">
    <source>
        <dbReference type="Pfam" id="PF01408"/>
    </source>
</evidence>
<feature type="domain" description="Gfo/Idh/MocA-like oxidoreductase N-terminal" evidence="1">
    <location>
        <begin position="3"/>
        <end position="88"/>
    </location>
</feature>
<protein>
    <recommendedName>
        <fullName evidence="4">Gfo/Idh/MocA-like oxidoreductase N-terminal domain-containing protein</fullName>
    </recommendedName>
</protein>
<dbReference type="Gene3D" id="3.30.360.10">
    <property type="entry name" value="Dihydrodipicolinate Reductase, domain 2"/>
    <property type="match status" value="1"/>
</dbReference>
<accession>X0ZAR7</accession>
<proteinExistence type="predicted"/>
<sequence>CEKNVKRHTEIKEKYGVDVYSDIDSLLSSEKDLDFAVIVTTNEVHEELTIKALESGANVIVEKPMTLTYESTKRMVAAAEKNKKHLFVHQSSRWDREYLLIKETINSGKIGDILAIQSKVMLCDEGWPSWGIDGMANPWRIKAKYGGGMLLDWGPHLVDQMLQLMGEDPIGVYGVLQSGVWSSEVDDHFFAFLKFEGNILCQIEASNNGRIDMPRWYVIGTKGTIAVKGKAEPFWDEIEINYIKDDGKKEIEK</sequence>
<reference evidence="3" key="1">
    <citation type="journal article" date="2014" name="Front. Microbiol.">
        <title>High frequency of phylogenetically diverse reductive dehalogenase-homologous genes in deep subseafloor sedimentary metagenomes.</title>
        <authorList>
            <person name="Kawai M."/>
            <person name="Futagami T."/>
            <person name="Toyoda A."/>
            <person name="Takaki Y."/>
            <person name="Nishi S."/>
            <person name="Hori S."/>
            <person name="Arai W."/>
            <person name="Tsubouchi T."/>
            <person name="Morono Y."/>
            <person name="Uchiyama I."/>
            <person name="Ito T."/>
            <person name="Fujiyama A."/>
            <person name="Inagaki F."/>
            <person name="Takami H."/>
        </authorList>
    </citation>
    <scope>NUCLEOTIDE SEQUENCE</scope>
    <source>
        <strain evidence="3">Expedition CK06-06</strain>
    </source>
</reference>
<dbReference type="PANTHER" id="PTHR43708:SF8">
    <property type="entry name" value="OXIDOREDUCTASE"/>
    <property type="match status" value="1"/>
</dbReference>
<dbReference type="AlphaFoldDB" id="X0ZAR7"/>
<name>X0ZAR7_9ZZZZ</name>
<feature type="non-terminal residue" evidence="3">
    <location>
        <position position="1"/>
    </location>
</feature>
<dbReference type="InterPro" id="IPR036291">
    <property type="entry name" value="NAD(P)-bd_dom_sf"/>
</dbReference>